<accession>A0A4Z2F3U5</accession>
<gene>
    <name evidence="2" type="ORF">EYF80_054106</name>
</gene>
<feature type="compositionally biased region" description="Polar residues" evidence="1">
    <location>
        <begin position="58"/>
        <end position="85"/>
    </location>
</feature>
<evidence type="ECO:0000256" key="1">
    <source>
        <dbReference type="SAM" id="MobiDB-lite"/>
    </source>
</evidence>
<evidence type="ECO:0000313" key="2">
    <source>
        <dbReference type="EMBL" id="TNN35728.1"/>
    </source>
</evidence>
<dbReference type="EMBL" id="SRLO01001719">
    <property type="protein sequence ID" value="TNN35728.1"/>
    <property type="molecule type" value="Genomic_DNA"/>
</dbReference>
<dbReference type="Proteomes" id="UP000314294">
    <property type="component" value="Unassembled WGS sequence"/>
</dbReference>
<name>A0A4Z2F3U5_9TELE</name>
<keyword evidence="3" id="KW-1185">Reference proteome</keyword>
<dbReference type="AlphaFoldDB" id="A0A4Z2F3U5"/>
<organism evidence="2 3">
    <name type="scientific">Liparis tanakae</name>
    <name type="common">Tanaka's snailfish</name>
    <dbReference type="NCBI Taxonomy" id="230148"/>
    <lineage>
        <taxon>Eukaryota</taxon>
        <taxon>Metazoa</taxon>
        <taxon>Chordata</taxon>
        <taxon>Craniata</taxon>
        <taxon>Vertebrata</taxon>
        <taxon>Euteleostomi</taxon>
        <taxon>Actinopterygii</taxon>
        <taxon>Neopterygii</taxon>
        <taxon>Teleostei</taxon>
        <taxon>Neoteleostei</taxon>
        <taxon>Acanthomorphata</taxon>
        <taxon>Eupercaria</taxon>
        <taxon>Perciformes</taxon>
        <taxon>Cottioidei</taxon>
        <taxon>Cottales</taxon>
        <taxon>Liparidae</taxon>
        <taxon>Liparis</taxon>
    </lineage>
</organism>
<feature type="region of interest" description="Disordered" evidence="1">
    <location>
        <begin position="41"/>
        <end position="85"/>
    </location>
</feature>
<proteinExistence type="predicted"/>
<reference evidence="2 3" key="1">
    <citation type="submission" date="2019-03" db="EMBL/GenBank/DDBJ databases">
        <title>First draft genome of Liparis tanakae, snailfish: a comprehensive survey of snailfish specific genes.</title>
        <authorList>
            <person name="Kim W."/>
            <person name="Song I."/>
            <person name="Jeong J.-H."/>
            <person name="Kim D."/>
            <person name="Kim S."/>
            <person name="Ryu S."/>
            <person name="Song J.Y."/>
            <person name="Lee S.K."/>
        </authorList>
    </citation>
    <scope>NUCLEOTIDE SEQUENCE [LARGE SCALE GENOMIC DNA]</scope>
    <source>
        <tissue evidence="2">Muscle</tissue>
    </source>
</reference>
<protein>
    <submittedName>
        <fullName evidence="2">Uncharacterized protein</fullName>
    </submittedName>
</protein>
<evidence type="ECO:0000313" key="3">
    <source>
        <dbReference type="Proteomes" id="UP000314294"/>
    </source>
</evidence>
<sequence>MKKWKSWSRLNVTGSLGRFNLRRPRGFAFILITSHFSCANNAPRFQPHGGASRLHMQGASSDSPTSAAQRRQKRSSPASQEHGSE</sequence>
<comment type="caution">
    <text evidence="2">The sequence shown here is derived from an EMBL/GenBank/DDBJ whole genome shotgun (WGS) entry which is preliminary data.</text>
</comment>